<keyword evidence="1" id="KW-0472">Membrane</keyword>
<keyword evidence="1" id="KW-0812">Transmembrane</keyword>
<evidence type="ECO:0000313" key="2">
    <source>
        <dbReference type="EMBL" id="KAK7399585.1"/>
    </source>
</evidence>
<dbReference type="AlphaFoldDB" id="A0AAN9SMP5"/>
<keyword evidence="3" id="KW-1185">Reference proteome</keyword>
<sequence length="114" mass="12340">MTHAKNQDLYEGFLCLNRSVEQDESSRSLLGLWASYASDCNVERLSLSRSHLCLDCNSSEDDGLGSDTYAASALMMASSFCLLSLAVASSFCPLSLVSSVRICFMVGCSSPFEQ</sequence>
<dbReference type="EMBL" id="JAYMYS010000003">
    <property type="protein sequence ID" value="KAK7399585.1"/>
    <property type="molecule type" value="Genomic_DNA"/>
</dbReference>
<accession>A0AAN9SMP5</accession>
<feature type="transmembrane region" description="Helical" evidence="1">
    <location>
        <begin position="69"/>
        <end position="92"/>
    </location>
</feature>
<proteinExistence type="predicted"/>
<evidence type="ECO:0000256" key="1">
    <source>
        <dbReference type="SAM" id="Phobius"/>
    </source>
</evidence>
<reference evidence="2 3" key="1">
    <citation type="submission" date="2024-01" db="EMBL/GenBank/DDBJ databases">
        <title>The genomes of 5 underutilized Papilionoideae crops provide insights into root nodulation and disease resistanc.</title>
        <authorList>
            <person name="Jiang F."/>
        </authorList>
    </citation>
    <scope>NUCLEOTIDE SEQUENCE [LARGE SCALE GENOMIC DNA]</scope>
    <source>
        <strain evidence="2">DUOXIRENSHENG_FW03</strain>
        <tissue evidence="2">Leaves</tissue>
    </source>
</reference>
<organism evidence="2 3">
    <name type="scientific">Psophocarpus tetragonolobus</name>
    <name type="common">Winged bean</name>
    <name type="synonym">Dolichos tetragonolobus</name>
    <dbReference type="NCBI Taxonomy" id="3891"/>
    <lineage>
        <taxon>Eukaryota</taxon>
        <taxon>Viridiplantae</taxon>
        <taxon>Streptophyta</taxon>
        <taxon>Embryophyta</taxon>
        <taxon>Tracheophyta</taxon>
        <taxon>Spermatophyta</taxon>
        <taxon>Magnoliopsida</taxon>
        <taxon>eudicotyledons</taxon>
        <taxon>Gunneridae</taxon>
        <taxon>Pentapetalae</taxon>
        <taxon>rosids</taxon>
        <taxon>fabids</taxon>
        <taxon>Fabales</taxon>
        <taxon>Fabaceae</taxon>
        <taxon>Papilionoideae</taxon>
        <taxon>50 kb inversion clade</taxon>
        <taxon>NPAAA clade</taxon>
        <taxon>indigoferoid/millettioid clade</taxon>
        <taxon>Phaseoleae</taxon>
        <taxon>Psophocarpus</taxon>
    </lineage>
</organism>
<comment type="caution">
    <text evidence="2">The sequence shown here is derived from an EMBL/GenBank/DDBJ whole genome shotgun (WGS) entry which is preliminary data.</text>
</comment>
<name>A0AAN9SMP5_PSOTE</name>
<protein>
    <submittedName>
        <fullName evidence="2">Uncharacterized protein</fullName>
    </submittedName>
</protein>
<gene>
    <name evidence="2" type="ORF">VNO78_10770</name>
</gene>
<keyword evidence="1" id="KW-1133">Transmembrane helix</keyword>
<evidence type="ECO:0000313" key="3">
    <source>
        <dbReference type="Proteomes" id="UP001386955"/>
    </source>
</evidence>
<dbReference type="Proteomes" id="UP001386955">
    <property type="component" value="Unassembled WGS sequence"/>
</dbReference>